<evidence type="ECO:0000259" key="11">
    <source>
        <dbReference type="PROSITE" id="PS50835"/>
    </source>
</evidence>
<evidence type="ECO:0000256" key="9">
    <source>
        <dbReference type="ARBA" id="ARBA00023180"/>
    </source>
</evidence>
<dbReference type="PANTHER" id="PTHR25466:SF9">
    <property type="entry name" value="FIBRONECTIN TYPE-III DOMAIN-CONTAINING PROTEIN"/>
    <property type="match status" value="1"/>
</dbReference>
<keyword evidence="5" id="KW-1133">Transmembrane helix</keyword>
<keyword evidence="3" id="KW-0812">Transmembrane</keyword>
<keyword evidence="8" id="KW-0675">Receptor</keyword>
<evidence type="ECO:0000256" key="8">
    <source>
        <dbReference type="ARBA" id="ARBA00023170"/>
    </source>
</evidence>
<dbReference type="GO" id="GO:0071222">
    <property type="term" value="P:cellular response to lipopolysaccharide"/>
    <property type="evidence" value="ECO:0007669"/>
    <property type="project" value="TreeGrafter"/>
</dbReference>
<proteinExistence type="predicted"/>
<reference evidence="12 13" key="1">
    <citation type="submission" date="2021-06" db="EMBL/GenBank/DDBJ databases">
        <title>Caerostris extrusa draft genome.</title>
        <authorList>
            <person name="Kono N."/>
            <person name="Arakawa K."/>
        </authorList>
    </citation>
    <scope>NUCLEOTIDE SEQUENCE [LARGE SCALE GENOMIC DNA]</scope>
</reference>
<dbReference type="GO" id="GO:0009897">
    <property type="term" value="C:external side of plasma membrane"/>
    <property type="evidence" value="ECO:0007669"/>
    <property type="project" value="TreeGrafter"/>
</dbReference>
<gene>
    <name evidence="12" type="primary">AVEN_116665_1</name>
    <name evidence="12" type="ORF">CEXT_256661</name>
</gene>
<dbReference type="PROSITE" id="PS50835">
    <property type="entry name" value="IG_LIKE"/>
    <property type="match status" value="1"/>
</dbReference>
<evidence type="ECO:0000256" key="4">
    <source>
        <dbReference type="ARBA" id="ARBA00022729"/>
    </source>
</evidence>
<evidence type="ECO:0000313" key="12">
    <source>
        <dbReference type="EMBL" id="GIX73283.1"/>
    </source>
</evidence>
<keyword evidence="4" id="KW-0732">Signal</keyword>
<dbReference type="InterPro" id="IPR007110">
    <property type="entry name" value="Ig-like_dom"/>
</dbReference>
<dbReference type="InterPro" id="IPR003599">
    <property type="entry name" value="Ig_sub"/>
</dbReference>
<sequence length="175" mass="19908">MWQIQRTQGCLRGSPMLPQSCHLNKLCTLKRRSSFKVKICSLVLLVRAASQEKTAHKIGVVGSSVDLPCDVDVSNCGKVYFITWTKNVSNEWKRLYLYSDAVEKPLQELANPDRADFFLRESTAFLRISPLRIEDDGTYKCDVTYVQGKCPSLSFATLTTYDSDNISQNTMIFEY</sequence>
<dbReference type="InterPro" id="IPR013106">
    <property type="entry name" value="Ig_V-set"/>
</dbReference>
<dbReference type="InterPro" id="IPR051713">
    <property type="entry name" value="T-cell_Activation_Regulation"/>
</dbReference>
<dbReference type="GO" id="GO:0006955">
    <property type="term" value="P:immune response"/>
    <property type="evidence" value="ECO:0007669"/>
    <property type="project" value="TreeGrafter"/>
</dbReference>
<name>A0AAV4MLS6_CAEEX</name>
<keyword evidence="9" id="KW-0325">Glycoprotein</keyword>
<evidence type="ECO:0000256" key="7">
    <source>
        <dbReference type="ARBA" id="ARBA00023157"/>
    </source>
</evidence>
<keyword evidence="7" id="KW-1015">Disulfide bond</keyword>
<keyword evidence="6" id="KW-0472">Membrane</keyword>
<feature type="domain" description="Ig-like" evidence="11">
    <location>
        <begin position="62"/>
        <end position="159"/>
    </location>
</feature>
<evidence type="ECO:0000256" key="1">
    <source>
        <dbReference type="ARBA" id="ARBA00004251"/>
    </source>
</evidence>
<dbReference type="Pfam" id="PF07686">
    <property type="entry name" value="V-set"/>
    <property type="match status" value="1"/>
</dbReference>
<evidence type="ECO:0000256" key="10">
    <source>
        <dbReference type="ARBA" id="ARBA00023319"/>
    </source>
</evidence>
<dbReference type="Proteomes" id="UP001054945">
    <property type="component" value="Unassembled WGS sequence"/>
</dbReference>
<comment type="subcellular location">
    <subcellularLocation>
        <location evidence="1">Cell membrane</location>
        <topology evidence="1">Single-pass type I membrane protein</topology>
    </subcellularLocation>
</comment>
<comment type="caution">
    <text evidence="12">The sequence shown here is derived from an EMBL/GenBank/DDBJ whole genome shotgun (WGS) entry which is preliminary data.</text>
</comment>
<dbReference type="SMART" id="SM00409">
    <property type="entry name" value="IG"/>
    <property type="match status" value="1"/>
</dbReference>
<dbReference type="AlphaFoldDB" id="A0AAV4MLS6"/>
<dbReference type="EMBL" id="BPLR01002398">
    <property type="protein sequence ID" value="GIX73283.1"/>
    <property type="molecule type" value="Genomic_DNA"/>
</dbReference>
<dbReference type="InterPro" id="IPR013783">
    <property type="entry name" value="Ig-like_fold"/>
</dbReference>
<organism evidence="12 13">
    <name type="scientific">Caerostris extrusa</name>
    <name type="common">Bark spider</name>
    <name type="synonym">Caerostris bankana</name>
    <dbReference type="NCBI Taxonomy" id="172846"/>
    <lineage>
        <taxon>Eukaryota</taxon>
        <taxon>Metazoa</taxon>
        <taxon>Ecdysozoa</taxon>
        <taxon>Arthropoda</taxon>
        <taxon>Chelicerata</taxon>
        <taxon>Arachnida</taxon>
        <taxon>Araneae</taxon>
        <taxon>Araneomorphae</taxon>
        <taxon>Entelegynae</taxon>
        <taxon>Araneoidea</taxon>
        <taxon>Araneidae</taxon>
        <taxon>Caerostris</taxon>
    </lineage>
</organism>
<protein>
    <submittedName>
        <fullName evidence="12">Ig-like domain-containing protein</fullName>
    </submittedName>
</protein>
<dbReference type="Gene3D" id="2.60.40.10">
    <property type="entry name" value="Immunoglobulins"/>
    <property type="match status" value="1"/>
</dbReference>
<accession>A0AAV4MLS6</accession>
<evidence type="ECO:0000256" key="3">
    <source>
        <dbReference type="ARBA" id="ARBA00022692"/>
    </source>
</evidence>
<evidence type="ECO:0000256" key="5">
    <source>
        <dbReference type="ARBA" id="ARBA00022989"/>
    </source>
</evidence>
<dbReference type="PANTHER" id="PTHR25466">
    <property type="entry name" value="T-LYMPHOCYTE ACTIVATION ANTIGEN"/>
    <property type="match status" value="1"/>
</dbReference>
<dbReference type="InterPro" id="IPR036179">
    <property type="entry name" value="Ig-like_dom_sf"/>
</dbReference>
<evidence type="ECO:0000256" key="6">
    <source>
        <dbReference type="ARBA" id="ARBA00023136"/>
    </source>
</evidence>
<evidence type="ECO:0000256" key="2">
    <source>
        <dbReference type="ARBA" id="ARBA00022475"/>
    </source>
</evidence>
<evidence type="ECO:0000313" key="13">
    <source>
        <dbReference type="Proteomes" id="UP001054945"/>
    </source>
</evidence>
<keyword evidence="10" id="KW-0393">Immunoglobulin domain</keyword>
<keyword evidence="13" id="KW-1185">Reference proteome</keyword>
<keyword evidence="2" id="KW-1003">Cell membrane</keyword>
<dbReference type="GO" id="GO:0007166">
    <property type="term" value="P:cell surface receptor signaling pathway"/>
    <property type="evidence" value="ECO:0007669"/>
    <property type="project" value="TreeGrafter"/>
</dbReference>
<dbReference type="SUPFAM" id="SSF48726">
    <property type="entry name" value="Immunoglobulin"/>
    <property type="match status" value="1"/>
</dbReference>